<dbReference type="AlphaFoldDB" id="A0A642KYF6"/>
<protein>
    <submittedName>
        <fullName evidence="2">DUF4065 domain-containing protein</fullName>
    </submittedName>
</protein>
<name>A0A642KYF6_BACFG</name>
<dbReference type="Proteomes" id="UP000429838">
    <property type="component" value="Unassembled WGS sequence"/>
</dbReference>
<evidence type="ECO:0000313" key="3">
    <source>
        <dbReference type="Proteomes" id="UP000429838"/>
    </source>
</evidence>
<evidence type="ECO:0000313" key="2">
    <source>
        <dbReference type="EMBL" id="KAA5199673.1"/>
    </source>
</evidence>
<dbReference type="InterPro" id="IPR025272">
    <property type="entry name" value="SocA_Panacea"/>
</dbReference>
<gene>
    <name evidence="2" type="ORF">F2Z25_24340</name>
</gene>
<sequence>MKTNALAVANYLVAYAKEQGKPLKLLGLMKRVYIVHGFSLAIYDKSILDERFDQVEAWKYGPVIPSVYHSFKYNRDKEIVELTDMLVENEKGFSFETPTLEDCDIKKICEMVWKRYEDVTDSQMVELTHRKGTPWNLCYVPGMNTKIPDELTKLHYKNIIKATLTNS</sequence>
<feature type="domain" description="Antitoxin SocA-like Panacea" evidence="1">
    <location>
        <begin position="28"/>
        <end position="135"/>
    </location>
</feature>
<comment type="caution">
    <text evidence="2">The sequence shown here is derived from an EMBL/GenBank/DDBJ whole genome shotgun (WGS) entry which is preliminary data.</text>
</comment>
<accession>A0A642KYF6</accession>
<proteinExistence type="predicted"/>
<dbReference type="Pfam" id="PF13274">
    <property type="entry name" value="SocA_Panacea"/>
    <property type="match status" value="1"/>
</dbReference>
<reference evidence="2 3" key="1">
    <citation type="journal article" date="2019" name="Nat. Med.">
        <title>A library of human gut bacterial isolates paired with longitudinal multiomics data enables mechanistic microbiome research.</title>
        <authorList>
            <person name="Poyet M."/>
            <person name="Groussin M."/>
            <person name="Gibbons S.M."/>
            <person name="Avila-Pacheco J."/>
            <person name="Jiang X."/>
            <person name="Kearney S.M."/>
            <person name="Perrotta A.R."/>
            <person name="Berdy B."/>
            <person name="Zhao S."/>
            <person name="Lieberman T.D."/>
            <person name="Swanson P.K."/>
            <person name="Smith M."/>
            <person name="Roesemann S."/>
            <person name="Alexander J.E."/>
            <person name="Rich S.A."/>
            <person name="Livny J."/>
            <person name="Vlamakis H."/>
            <person name="Clish C."/>
            <person name="Bullock K."/>
            <person name="Deik A."/>
            <person name="Scott J."/>
            <person name="Pierce K.A."/>
            <person name="Xavier R.J."/>
            <person name="Alm E.J."/>
        </authorList>
    </citation>
    <scope>NUCLEOTIDE SEQUENCE [LARGE SCALE GENOMIC DNA]</scope>
    <source>
        <strain evidence="2 3">BIOML-A1</strain>
    </source>
</reference>
<evidence type="ECO:0000259" key="1">
    <source>
        <dbReference type="Pfam" id="PF13274"/>
    </source>
</evidence>
<organism evidence="2 3">
    <name type="scientific">Bacteroides fragilis</name>
    <dbReference type="NCBI Taxonomy" id="817"/>
    <lineage>
        <taxon>Bacteria</taxon>
        <taxon>Pseudomonadati</taxon>
        <taxon>Bacteroidota</taxon>
        <taxon>Bacteroidia</taxon>
        <taxon>Bacteroidales</taxon>
        <taxon>Bacteroidaceae</taxon>
        <taxon>Bacteroides</taxon>
    </lineage>
</organism>
<dbReference type="EMBL" id="VWAQ01000121">
    <property type="protein sequence ID" value="KAA5199673.1"/>
    <property type="molecule type" value="Genomic_DNA"/>
</dbReference>